<protein>
    <submittedName>
        <fullName evidence="1">Uncharacterized protein</fullName>
    </submittedName>
</protein>
<comment type="caution">
    <text evidence="1">The sequence shown here is derived from an EMBL/GenBank/DDBJ whole genome shotgun (WGS) entry which is preliminary data.</text>
</comment>
<name>A0AAW2KIQ9_SESRA</name>
<gene>
    <name evidence="1" type="ORF">Sradi_6020900</name>
</gene>
<dbReference type="AlphaFoldDB" id="A0AAW2KIQ9"/>
<reference evidence="1" key="2">
    <citation type="journal article" date="2024" name="Plant">
        <title>Genomic evolution and insights into agronomic trait innovations of Sesamum species.</title>
        <authorList>
            <person name="Miao H."/>
            <person name="Wang L."/>
            <person name="Qu L."/>
            <person name="Liu H."/>
            <person name="Sun Y."/>
            <person name="Le M."/>
            <person name="Wang Q."/>
            <person name="Wei S."/>
            <person name="Zheng Y."/>
            <person name="Lin W."/>
            <person name="Duan Y."/>
            <person name="Cao H."/>
            <person name="Xiong S."/>
            <person name="Wang X."/>
            <person name="Wei L."/>
            <person name="Li C."/>
            <person name="Ma Q."/>
            <person name="Ju M."/>
            <person name="Zhao R."/>
            <person name="Li G."/>
            <person name="Mu C."/>
            <person name="Tian Q."/>
            <person name="Mei H."/>
            <person name="Zhang T."/>
            <person name="Gao T."/>
            <person name="Zhang H."/>
        </authorList>
    </citation>
    <scope>NUCLEOTIDE SEQUENCE</scope>
    <source>
        <strain evidence="1">G02</strain>
    </source>
</reference>
<accession>A0AAW2KIQ9</accession>
<dbReference type="EMBL" id="JACGWJ010000028">
    <property type="protein sequence ID" value="KAL0306036.1"/>
    <property type="molecule type" value="Genomic_DNA"/>
</dbReference>
<evidence type="ECO:0000313" key="1">
    <source>
        <dbReference type="EMBL" id="KAL0306036.1"/>
    </source>
</evidence>
<reference evidence="1" key="1">
    <citation type="submission" date="2020-06" db="EMBL/GenBank/DDBJ databases">
        <authorList>
            <person name="Li T."/>
            <person name="Hu X."/>
            <person name="Zhang T."/>
            <person name="Song X."/>
            <person name="Zhang H."/>
            <person name="Dai N."/>
            <person name="Sheng W."/>
            <person name="Hou X."/>
            <person name="Wei L."/>
        </authorList>
    </citation>
    <scope>NUCLEOTIDE SEQUENCE</scope>
    <source>
        <strain evidence="1">G02</strain>
        <tissue evidence="1">Leaf</tissue>
    </source>
</reference>
<proteinExistence type="predicted"/>
<organism evidence="1">
    <name type="scientific">Sesamum radiatum</name>
    <name type="common">Black benniseed</name>
    <dbReference type="NCBI Taxonomy" id="300843"/>
    <lineage>
        <taxon>Eukaryota</taxon>
        <taxon>Viridiplantae</taxon>
        <taxon>Streptophyta</taxon>
        <taxon>Embryophyta</taxon>
        <taxon>Tracheophyta</taxon>
        <taxon>Spermatophyta</taxon>
        <taxon>Magnoliopsida</taxon>
        <taxon>eudicotyledons</taxon>
        <taxon>Gunneridae</taxon>
        <taxon>Pentapetalae</taxon>
        <taxon>asterids</taxon>
        <taxon>lamiids</taxon>
        <taxon>Lamiales</taxon>
        <taxon>Pedaliaceae</taxon>
        <taxon>Sesamum</taxon>
    </lineage>
</organism>
<sequence length="70" mass="7868">MIVSGSREKNLVGPPLYVLGRAVMRDIVSTLDPYTFRASAITLRTEMSQRQYNLVEEIRVIHVSAKYLGG</sequence>